<proteinExistence type="predicted"/>
<dbReference type="Proteomes" id="UP000199758">
    <property type="component" value="Unassembled WGS sequence"/>
</dbReference>
<dbReference type="EMBL" id="FQWZ01000008">
    <property type="protein sequence ID" value="SHH29714.1"/>
    <property type="molecule type" value="Genomic_DNA"/>
</dbReference>
<keyword evidence="3" id="KW-1185">Reference proteome</keyword>
<evidence type="ECO:0000313" key="3">
    <source>
        <dbReference type="Proteomes" id="UP000199758"/>
    </source>
</evidence>
<dbReference type="AlphaFoldDB" id="A0A1M5RTY8"/>
<sequence>MKRLFPGLSNLFASWASAGQYSSVAELELDQVSDPGNNTKVVALPRSGNTASSGATTKPAVRRRLG</sequence>
<accession>A0A1M5RTY8</accession>
<dbReference type="RefSeq" id="WP_139250316.1">
    <property type="nucleotide sequence ID" value="NZ_FQWZ01000008.1"/>
</dbReference>
<evidence type="ECO:0000313" key="2">
    <source>
        <dbReference type="EMBL" id="SHH29714.1"/>
    </source>
</evidence>
<dbReference type="OrthoDB" id="9994934at2"/>
<reference evidence="2 3" key="1">
    <citation type="submission" date="2016-11" db="EMBL/GenBank/DDBJ databases">
        <authorList>
            <person name="Jaros S."/>
            <person name="Januszkiewicz K."/>
            <person name="Wedrychowicz H."/>
        </authorList>
    </citation>
    <scope>NUCLEOTIDE SEQUENCE [LARGE SCALE GENOMIC DNA]</scope>
    <source>
        <strain evidence="2 3">CGMCC 1.7049</strain>
    </source>
</reference>
<name>A0A1M5RTY8_9GAMM</name>
<protein>
    <submittedName>
        <fullName evidence="2">Uncharacterized protein</fullName>
    </submittedName>
</protein>
<feature type="region of interest" description="Disordered" evidence="1">
    <location>
        <begin position="35"/>
        <end position="66"/>
    </location>
</feature>
<organism evidence="2 3">
    <name type="scientific">Hydrocarboniphaga daqingensis</name>
    <dbReference type="NCBI Taxonomy" id="490188"/>
    <lineage>
        <taxon>Bacteria</taxon>
        <taxon>Pseudomonadati</taxon>
        <taxon>Pseudomonadota</taxon>
        <taxon>Gammaproteobacteria</taxon>
        <taxon>Nevskiales</taxon>
        <taxon>Nevskiaceae</taxon>
        <taxon>Hydrocarboniphaga</taxon>
    </lineage>
</organism>
<gene>
    <name evidence="2" type="ORF">SAMN04488068_3202</name>
</gene>
<evidence type="ECO:0000256" key="1">
    <source>
        <dbReference type="SAM" id="MobiDB-lite"/>
    </source>
</evidence>
<feature type="compositionally biased region" description="Polar residues" evidence="1">
    <location>
        <begin position="47"/>
        <end position="56"/>
    </location>
</feature>